<dbReference type="PANTHER" id="PTHR30069:SF29">
    <property type="entry name" value="HEMOGLOBIN AND HEMOGLOBIN-HAPTOGLOBIN-BINDING PROTEIN 1-RELATED"/>
    <property type="match status" value="1"/>
</dbReference>
<dbReference type="PANTHER" id="PTHR30069">
    <property type="entry name" value="TONB-DEPENDENT OUTER MEMBRANE RECEPTOR"/>
    <property type="match status" value="1"/>
</dbReference>
<comment type="similarity">
    <text evidence="2">Belongs to the TonB-dependent receptor family.</text>
</comment>
<comment type="caution">
    <text evidence="6">The sequence shown here is derived from an EMBL/GenBank/DDBJ whole genome shotgun (WGS) entry which is preliminary data.</text>
</comment>
<keyword evidence="2" id="KW-0472">Membrane</keyword>
<evidence type="ECO:0000256" key="2">
    <source>
        <dbReference type="PROSITE-ProRule" id="PRU01360"/>
    </source>
</evidence>
<accession>A0ABR6W9W2</accession>
<keyword evidence="2" id="KW-1134">Transmembrane beta strand</keyword>
<dbReference type="Proteomes" id="UP000700732">
    <property type="component" value="Unassembled WGS sequence"/>
</dbReference>
<dbReference type="PROSITE" id="PS52016">
    <property type="entry name" value="TONB_DEPENDENT_REC_3"/>
    <property type="match status" value="1"/>
</dbReference>
<evidence type="ECO:0000256" key="1">
    <source>
        <dbReference type="ARBA" id="ARBA00022729"/>
    </source>
</evidence>
<evidence type="ECO:0000256" key="3">
    <source>
        <dbReference type="SAM" id="SignalP"/>
    </source>
</evidence>
<keyword evidence="6" id="KW-0675">Receptor</keyword>
<feature type="domain" description="Macroglobulin" evidence="4">
    <location>
        <begin position="49"/>
        <end position="131"/>
    </location>
</feature>
<keyword evidence="1 3" id="KW-0732">Signal</keyword>
<sequence length="833" mass="91399">MFFAFSRVVFLLLLLSAGVLFAFVNNDDAFVRQLVERLQAYSEQRPIEKVYLHTDRDIYLTGETIWIKGYLFNGNSHVADTVSRVLYVELVDPAARKIRQRLQLRVTDSYAPGQLSLPDSISAGTYQLRAYTSYMRNEPDDYFYTKTLTILQPDASASTGSPQQKPLPRQLDVQFLPEGGQLVAGLDGRVAFKAIGSGGRSVPVSGFVLNAKKDTITGFFSLHTGMGYFAIKPEAGQTYTAFVQHANGSLDAYPIPVVKPQGIVMQVDNLTSKEYIRVYLRHNKVVETESSATAMTLVAQTRGILVHAVTVPFGKTASVVQLPKAEFPEGIAQLTLFDEANKPVGERLVFVNRNEQLTVGITSDKTTYKNREKVELTVTTTDAAGKPVAANLSLAAVDARLSPEADSNSATITSHLLLSSDLMGTIEQPGYYFDSRQANRTQHLDLLMMTQGWRRFAWADVLAGTIPARKYPLEQGLSLTGRVVRPNGKDIGGKVKLTFILARRDSLGKEGQRDFLVGESDELGNYAAYDLDFSDTTTVLIQGTKGKANRDLVITLDQLLNPAITVTRVPYNPFEFRRDELAEFVKRTSEYLEIERQIRRNGEVLLQSVTVKAKRVQERDSRTIYGTPDASVKFDQNNAAGRLTILDVIQGRIAGVQITGSGFSARVQIRGAANFSGPVEPLFLLDGMPVDLQTVLSISVQDVEKVDVLKGASAAIYGSRGSGGVISVLTKRGSPEYDLSKDAAPGTLVAKLPGYAAVRQFYAPRYAVKNEQSDRRPDYRTTLFWEPLVQTGADGKATVSFYTSDSKTNLRIRAEGATASGRPGVGTGTVRVE</sequence>
<dbReference type="InterPro" id="IPR039426">
    <property type="entry name" value="TonB-dep_rcpt-like"/>
</dbReference>
<dbReference type="Pfam" id="PF01835">
    <property type="entry name" value="MG2"/>
    <property type="match status" value="1"/>
</dbReference>
<keyword evidence="7" id="KW-1185">Reference proteome</keyword>
<dbReference type="SUPFAM" id="SSF56935">
    <property type="entry name" value="Porins"/>
    <property type="match status" value="1"/>
</dbReference>
<evidence type="ECO:0000259" key="5">
    <source>
        <dbReference type="Pfam" id="PF07715"/>
    </source>
</evidence>
<dbReference type="RefSeq" id="WP_186739197.1">
    <property type="nucleotide sequence ID" value="NZ_VFIA01000025.1"/>
</dbReference>
<feature type="domain" description="TonB-dependent receptor plug" evidence="5">
    <location>
        <begin position="635"/>
        <end position="725"/>
    </location>
</feature>
<dbReference type="InterPro" id="IPR012910">
    <property type="entry name" value="Plug_dom"/>
</dbReference>
<gene>
    <name evidence="6" type="ORF">FH603_3861</name>
</gene>
<feature type="chain" id="PRO_5045440221" evidence="3">
    <location>
        <begin position="23"/>
        <end position="833"/>
    </location>
</feature>
<comment type="subcellular location">
    <subcellularLocation>
        <location evidence="2">Cell outer membrane</location>
        <topology evidence="2">Multi-pass membrane protein</topology>
    </subcellularLocation>
</comment>
<protein>
    <submittedName>
        <fullName evidence="6">TonB-dependent SusC/RagA subfamily outer membrane receptor</fullName>
    </submittedName>
</protein>
<reference evidence="6 7" key="1">
    <citation type="submission" date="2019-06" db="EMBL/GenBank/DDBJ databases">
        <title>Spirosoma utsteinense sp. nov. isolated from Antarctic ice-free soils.</title>
        <authorList>
            <person name="Tahon G."/>
        </authorList>
    </citation>
    <scope>NUCLEOTIDE SEQUENCE [LARGE SCALE GENOMIC DNA]</scope>
    <source>
        <strain evidence="6 7">LMG 31447</strain>
    </source>
</reference>
<evidence type="ECO:0000259" key="4">
    <source>
        <dbReference type="Pfam" id="PF01835"/>
    </source>
</evidence>
<evidence type="ECO:0000313" key="7">
    <source>
        <dbReference type="Proteomes" id="UP000700732"/>
    </source>
</evidence>
<keyword evidence="2" id="KW-0813">Transport</keyword>
<keyword evidence="2" id="KW-0812">Transmembrane</keyword>
<organism evidence="6 7">
    <name type="scientific">Spirosoma utsteinense</name>
    <dbReference type="NCBI Taxonomy" id="2585773"/>
    <lineage>
        <taxon>Bacteria</taxon>
        <taxon>Pseudomonadati</taxon>
        <taxon>Bacteroidota</taxon>
        <taxon>Cytophagia</taxon>
        <taxon>Cytophagales</taxon>
        <taxon>Cytophagaceae</taxon>
        <taxon>Spirosoma</taxon>
    </lineage>
</organism>
<dbReference type="InterPro" id="IPR002890">
    <property type="entry name" value="MG2"/>
</dbReference>
<keyword evidence="2" id="KW-0998">Cell outer membrane</keyword>
<dbReference type="Gene3D" id="2.170.130.10">
    <property type="entry name" value="TonB-dependent receptor, plug domain"/>
    <property type="match status" value="1"/>
</dbReference>
<dbReference type="Pfam" id="PF07715">
    <property type="entry name" value="Plug"/>
    <property type="match status" value="1"/>
</dbReference>
<evidence type="ECO:0000313" key="6">
    <source>
        <dbReference type="EMBL" id="MBC3793343.1"/>
    </source>
</evidence>
<dbReference type="Gene3D" id="2.60.40.1930">
    <property type="match status" value="1"/>
</dbReference>
<dbReference type="EMBL" id="VFIA01000025">
    <property type="protein sequence ID" value="MBC3793343.1"/>
    <property type="molecule type" value="Genomic_DNA"/>
</dbReference>
<name>A0ABR6W9W2_9BACT</name>
<proteinExistence type="inferred from homology"/>
<dbReference type="InterPro" id="IPR037066">
    <property type="entry name" value="Plug_dom_sf"/>
</dbReference>
<feature type="signal peptide" evidence="3">
    <location>
        <begin position="1"/>
        <end position="22"/>
    </location>
</feature>